<dbReference type="AlphaFoldDB" id="A0A545U663"/>
<organism evidence="2 3">
    <name type="scientific">Aliikangiella coralliicola</name>
    <dbReference type="NCBI Taxonomy" id="2592383"/>
    <lineage>
        <taxon>Bacteria</taxon>
        <taxon>Pseudomonadati</taxon>
        <taxon>Pseudomonadota</taxon>
        <taxon>Gammaproteobacteria</taxon>
        <taxon>Oceanospirillales</taxon>
        <taxon>Pleioneaceae</taxon>
        <taxon>Aliikangiella</taxon>
    </lineage>
</organism>
<dbReference type="InterPro" id="IPR016181">
    <property type="entry name" value="Acyl_CoA_acyltransferase"/>
</dbReference>
<protein>
    <submittedName>
        <fullName evidence="2">GNAT family N-acetyltransferase</fullName>
    </submittedName>
</protein>
<dbReference type="SUPFAM" id="SSF55729">
    <property type="entry name" value="Acyl-CoA N-acyltransferases (Nat)"/>
    <property type="match status" value="1"/>
</dbReference>
<dbReference type="Proteomes" id="UP000315439">
    <property type="component" value="Unassembled WGS sequence"/>
</dbReference>
<gene>
    <name evidence="2" type="ORF">FLL46_21195</name>
</gene>
<comment type="caution">
    <text evidence="2">The sequence shown here is derived from an EMBL/GenBank/DDBJ whole genome shotgun (WGS) entry which is preliminary data.</text>
</comment>
<dbReference type="PROSITE" id="PS51186">
    <property type="entry name" value="GNAT"/>
    <property type="match status" value="1"/>
</dbReference>
<keyword evidence="2" id="KW-0808">Transferase</keyword>
<evidence type="ECO:0000259" key="1">
    <source>
        <dbReference type="PROSITE" id="PS51186"/>
    </source>
</evidence>
<dbReference type="PANTHER" id="PTHR43138:SF1">
    <property type="entry name" value="N-ACETYLTRANSFERASE ACA1"/>
    <property type="match status" value="1"/>
</dbReference>
<dbReference type="PANTHER" id="PTHR43138">
    <property type="entry name" value="ACETYLTRANSFERASE, GNAT FAMILY"/>
    <property type="match status" value="1"/>
</dbReference>
<dbReference type="EMBL" id="VIKS01000013">
    <property type="protein sequence ID" value="TQV84914.1"/>
    <property type="molecule type" value="Genomic_DNA"/>
</dbReference>
<reference evidence="2 3" key="1">
    <citation type="submission" date="2019-07" db="EMBL/GenBank/DDBJ databases">
        <title>Draft genome for Aliikangiella sp. M105.</title>
        <authorList>
            <person name="Wang G."/>
        </authorList>
    </citation>
    <scope>NUCLEOTIDE SEQUENCE [LARGE SCALE GENOMIC DNA]</scope>
    <source>
        <strain evidence="2 3">M105</strain>
    </source>
</reference>
<dbReference type="CDD" id="cd04301">
    <property type="entry name" value="NAT_SF"/>
    <property type="match status" value="1"/>
</dbReference>
<dbReference type="GO" id="GO:0016747">
    <property type="term" value="F:acyltransferase activity, transferring groups other than amino-acyl groups"/>
    <property type="evidence" value="ECO:0007669"/>
    <property type="project" value="InterPro"/>
</dbReference>
<dbReference type="InterPro" id="IPR000182">
    <property type="entry name" value="GNAT_dom"/>
</dbReference>
<dbReference type="RefSeq" id="WP_142933459.1">
    <property type="nucleotide sequence ID" value="NZ_ML660169.1"/>
</dbReference>
<evidence type="ECO:0000313" key="3">
    <source>
        <dbReference type="Proteomes" id="UP000315439"/>
    </source>
</evidence>
<name>A0A545U663_9GAMM</name>
<sequence length="162" mass="18310">MNISQITEEDFKSFWPTLKLIIEAEETYAFDPQMSFEQAHHLWCGIPQVTYVAKEDDVILGSYYLKPNMAGPGSHVCNCGYMVTPAARGKGVARRLCEHSQDVAKELGYLAMQFNSVVSSNDIAVKLWQKLGYEIIGTIPQGFRHKKLGLVDSYIMYKQLNP</sequence>
<keyword evidence="3" id="KW-1185">Reference proteome</keyword>
<dbReference type="OrthoDB" id="9788300at2"/>
<proteinExistence type="predicted"/>
<evidence type="ECO:0000313" key="2">
    <source>
        <dbReference type="EMBL" id="TQV84914.1"/>
    </source>
</evidence>
<dbReference type="Gene3D" id="3.40.630.30">
    <property type="match status" value="1"/>
</dbReference>
<accession>A0A545U663</accession>
<dbReference type="Pfam" id="PF00583">
    <property type="entry name" value="Acetyltransf_1"/>
    <property type="match status" value="1"/>
</dbReference>
<feature type="domain" description="N-acetyltransferase" evidence="1">
    <location>
        <begin position="1"/>
        <end position="161"/>
    </location>
</feature>
<dbReference type="InterPro" id="IPR052742">
    <property type="entry name" value="Mito_N-acetyltransferase"/>
</dbReference>